<evidence type="ECO:0000313" key="2">
    <source>
        <dbReference type="EMBL" id="ACD99559.1"/>
    </source>
</evidence>
<gene>
    <name evidence="1" type="primary">CG34032-RA</name>
</gene>
<accession>B3DNJ4</accession>
<sequence length="247" mass="27200">MNLVSFGILQEKMELVGIYLILATTIVVQGYRKFGLSCEDIACISGKKCIVSRVPCENPNQQEGEQCGTYPECQSDQLASDFIIDTTQTTANTRNSIIIPSTSTSRNRNNRNSDFKLLSDFSNSDTFATHAGQRQANVLVIVQDGSQQPQQPNPWLNRGQSPPCTISPLYPYSCTYPRYPNSGAGLPSYTQQRSANGPQLVPPTPPCYYNCYPSVRSSSYGQYGYPLSRSANPSSTNNYLIYLTLAG</sequence>
<dbReference type="OrthoDB" id="8122555at2759"/>
<protein>
    <submittedName>
        <fullName evidence="1">IP21469p</fullName>
    </submittedName>
    <submittedName>
        <fullName evidence="2">IP21669p</fullName>
    </submittedName>
    <submittedName>
        <fullName evidence="3">IP21769p</fullName>
    </submittedName>
</protein>
<dbReference type="AlphaFoldDB" id="B3DNJ4"/>
<dbReference type="Bgee" id="FBgn0264486">
    <property type="expression patterns" value="Expressed in midgut large flat cell (Drosophila) in digestive tract and 4 other cell types or tissues"/>
</dbReference>
<proteinExistence type="evidence at transcript level"/>
<evidence type="ECO:0000313" key="1">
    <source>
        <dbReference type="EMBL" id="ACD99546.1"/>
    </source>
</evidence>
<dbReference type="EMBL" id="BT032982">
    <property type="protein sequence ID" value="ACD99546.1"/>
    <property type="molecule type" value="mRNA"/>
</dbReference>
<evidence type="ECO:0000313" key="3">
    <source>
        <dbReference type="EMBL" id="ACD99563.1"/>
    </source>
</evidence>
<organism evidence="1">
    <name type="scientific">Drosophila melanogaster</name>
    <name type="common">Fruit fly</name>
    <dbReference type="NCBI Taxonomy" id="7227"/>
    <lineage>
        <taxon>Eukaryota</taxon>
        <taxon>Metazoa</taxon>
        <taxon>Ecdysozoa</taxon>
        <taxon>Arthropoda</taxon>
        <taxon>Hexapoda</taxon>
        <taxon>Insecta</taxon>
        <taxon>Pterygota</taxon>
        <taxon>Neoptera</taxon>
        <taxon>Endopterygota</taxon>
        <taxon>Diptera</taxon>
        <taxon>Brachycera</taxon>
        <taxon>Muscomorpha</taxon>
        <taxon>Ephydroidea</taxon>
        <taxon>Drosophilidae</taxon>
        <taxon>Drosophila</taxon>
        <taxon>Sophophora</taxon>
    </lineage>
</organism>
<dbReference type="VEuPathDB" id="VectorBase:FBgn0264486"/>
<name>B3DNJ4_DROME</name>
<reference evidence="1" key="1">
    <citation type="submission" date="2008-06" db="EMBL/GenBank/DDBJ databases">
        <authorList>
            <person name="Carlson J."/>
            <person name="Booth B."/>
            <person name="Frise E."/>
            <person name="Park S."/>
            <person name="Wan K."/>
            <person name="Yu C."/>
            <person name="Celniker S."/>
        </authorList>
    </citation>
    <scope>NUCLEOTIDE SEQUENCE</scope>
</reference>
<dbReference type="HOGENOM" id="CLU_1181279_0_0_1"/>
<dbReference type="PANTHER" id="PTHR39956">
    <property type="entry name" value="GH09530P-RELATED"/>
    <property type="match status" value="1"/>
</dbReference>
<dbReference type="IntAct" id="B3DNJ4">
    <property type="interactions" value="1"/>
</dbReference>
<dbReference type="EMBL" id="BT032995">
    <property type="protein sequence ID" value="ACD99559.1"/>
    <property type="molecule type" value="mRNA"/>
</dbReference>
<dbReference type="PANTHER" id="PTHR39956:SF1">
    <property type="entry name" value="GH09530P-RELATED"/>
    <property type="match status" value="1"/>
</dbReference>
<dbReference type="ExpressionAtlas" id="B3DNJ4">
    <property type="expression patterns" value="baseline and differential"/>
</dbReference>
<dbReference type="EMBL" id="BT032999">
    <property type="protein sequence ID" value="ACD99563.1"/>
    <property type="molecule type" value="mRNA"/>
</dbReference>